<proteinExistence type="predicted"/>
<feature type="chain" id="PRO_5003772273" description="Secreted protein" evidence="1">
    <location>
        <begin position="25"/>
        <end position="92"/>
    </location>
</feature>
<evidence type="ECO:0000256" key="1">
    <source>
        <dbReference type="SAM" id="SignalP"/>
    </source>
</evidence>
<dbReference type="AlphaFoldDB" id="J3LFS9"/>
<keyword evidence="3" id="KW-1185">Reference proteome</keyword>
<protein>
    <recommendedName>
        <fullName evidence="4">Secreted protein</fullName>
    </recommendedName>
</protein>
<accession>J3LFS9</accession>
<evidence type="ECO:0000313" key="3">
    <source>
        <dbReference type="Proteomes" id="UP000006038"/>
    </source>
</evidence>
<reference evidence="2" key="1">
    <citation type="submission" date="2013-04" db="UniProtKB">
        <authorList>
            <consortium name="EnsemblPlants"/>
        </authorList>
    </citation>
    <scope>IDENTIFICATION</scope>
</reference>
<evidence type="ECO:0000313" key="2">
    <source>
        <dbReference type="EnsemblPlants" id="OB02G34960.1"/>
    </source>
</evidence>
<organism evidence="2">
    <name type="scientific">Oryza brachyantha</name>
    <name type="common">malo sina</name>
    <dbReference type="NCBI Taxonomy" id="4533"/>
    <lineage>
        <taxon>Eukaryota</taxon>
        <taxon>Viridiplantae</taxon>
        <taxon>Streptophyta</taxon>
        <taxon>Embryophyta</taxon>
        <taxon>Tracheophyta</taxon>
        <taxon>Spermatophyta</taxon>
        <taxon>Magnoliopsida</taxon>
        <taxon>Liliopsida</taxon>
        <taxon>Poales</taxon>
        <taxon>Poaceae</taxon>
        <taxon>BOP clade</taxon>
        <taxon>Oryzoideae</taxon>
        <taxon>Oryzeae</taxon>
        <taxon>Oryzinae</taxon>
        <taxon>Oryza</taxon>
    </lineage>
</organism>
<dbReference type="HOGENOM" id="CLU_2416811_0_0_1"/>
<evidence type="ECO:0008006" key="4">
    <source>
        <dbReference type="Google" id="ProtNLM"/>
    </source>
</evidence>
<keyword evidence="1" id="KW-0732">Signal</keyword>
<dbReference type="Proteomes" id="UP000006038">
    <property type="component" value="Unassembled WGS sequence"/>
</dbReference>
<feature type="signal peptide" evidence="1">
    <location>
        <begin position="1"/>
        <end position="24"/>
    </location>
</feature>
<name>J3LFS9_ORYBR</name>
<dbReference type="Gramene" id="OB02G34960.1">
    <property type="protein sequence ID" value="OB02G34960.1"/>
    <property type="gene ID" value="OB02G34960"/>
</dbReference>
<dbReference type="EnsemblPlants" id="OB02G34960.1">
    <property type="protein sequence ID" value="OB02G34960.1"/>
    <property type="gene ID" value="OB02G34960"/>
</dbReference>
<sequence length="92" mass="10362">MAGRRRRPAGCRLLLLLLLRAIRSRKAGGGNNGAFVRLLECHVEMRAQASKSKAFWIASFTLPEYILGKLEETKLWTLTPKMMGRYVPSTSL</sequence>